<dbReference type="PANTHER" id="PTHR18964">
    <property type="entry name" value="ROK (REPRESSOR, ORF, KINASE) FAMILY"/>
    <property type="match status" value="1"/>
</dbReference>
<dbReference type="PANTHER" id="PTHR18964:SF149">
    <property type="entry name" value="BIFUNCTIONAL UDP-N-ACETYLGLUCOSAMINE 2-EPIMERASE_N-ACETYLMANNOSAMINE KINASE"/>
    <property type="match status" value="1"/>
</dbReference>
<organism evidence="2 3">
    <name type="scientific">Sediminivirga luteola</name>
    <dbReference type="NCBI Taxonomy" id="1774748"/>
    <lineage>
        <taxon>Bacteria</taxon>
        <taxon>Bacillati</taxon>
        <taxon>Actinomycetota</taxon>
        <taxon>Actinomycetes</taxon>
        <taxon>Micrococcales</taxon>
        <taxon>Brevibacteriaceae</taxon>
        <taxon>Sediminivirga</taxon>
    </lineage>
</organism>
<evidence type="ECO:0000256" key="1">
    <source>
        <dbReference type="ARBA" id="ARBA00006479"/>
    </source>
</evidence>
<dbReference type="SUPFAM" id="SSF53067">
    <property type="entry name" value="Actin-like ATPase domain"/>
    <property type="match status" value="1"/>
</dbReference>
<reference evidence="2" key="2">
    <citation type="submission" date="2020-09" db="EMBL/GenBank/DDBJ databases">
        <authorList>
            <person name="Sun Q."/>
            <person name="Zhou Y."/>
        </authorList>
    </citation>
    <scope>NUCLEOTIDE SEQUENCE</scope>
    <source>
        <strain evidence="2">CGMCC 1.12785</strain>
    </source>
</reference>
<gene>
    <name evidence="2" type="ORF">GCM10011333_27840</name>
</gene>
<evidence type="ECO:0000313" key="2">
    <source>
        <dbReference type="EMBL" id="GGA23188.1"/>
    </source>
</evidence>
<dbReference type="EMBL" id="BMFY01000013">
    <property type="protein sequence ID" value="GGA23188.1"/>
    <property type="molecule type" value="Genomic_DNA"/>
</dbReference>
<proteinExistence type="inferred from homology"/>
<evidence type="ECO:0000313" key="3">
    <source>
        <dbReference type="Proteomes" id="UP000616114"/>
    </source>
</evidence>
<reference evidence="2" key="1">
    <citation type="journal article" date="2014" name="Int. J. Syst. Evol. Microbiol.">
        <title>Complete genome sequence of Corynebacterium casei LMG S-19264T (=DSM 44701T), isolated from a smear-ripened cheese.</title>
        <authorList>
            <consortium name="US DOE Joint Genome Institute (JGI-PGF)"/>
            <person name="Walter F."/>
            <person name="Albersmeier A."/>
            <person name="Kalinowski J."/>
            <person name="Ruckert C."/>
        </authorList>
    </citation>
    <scope>NUCLEOTIDE SEQUENCE</scope>
    <source>
        <strain evidence="2">CGMCC 1.12785</strain>
    </source>
</reference>
<comment type="caution">
    <text evidence="2">The sequence shown here is derived from an EMBL/GenBank/DDBJ whole genome shotgun (WGS) entry which is preliminary data.</text>
</comment>
<dbReference type="AlphaFoldDB" id="A0A8J2U0B2"/>
<dbReference type="Gene3D" id="3.30.420.40">
    <property type="match status" value="2"/>
</dbReference>
<dbReference type="InterPro" id="IPR000600">
    <property type="entry name" value="ROK"/>
</dbReference>
<dbReference type="Proteomes" id="UP000616114">
    <property type="component" value="Unassembled WGS sequence"/>
</dbReference>
<protein>
    <submittedName>
        <fullName evidence="2">Polyphosphate glucokinase</fullName>
    </submittedName>
</protein>
<name>A0A8J2U0B2_9MICO</name>
<sequence>MPKSKQRVIGIGVDIGGTGIKAGLVDLDSGSLLFKRLRVLTPKPSTPEAVVAAVSEVLAALAQKAVENKVLKNTAAFGELPLGVTVPGRIKDGVVTFVGNVDSSWVGYPVTEQMSAVLGHRAYAVNDGDAALLAEMYWGAGRDHGKGVVLMTTLGTGVGGAFVIDGTLFPNVELGQIPMHGKRAEKYMAESIKVAEGLSFEQWASRLQEYYEMLELVFGPDLILIGGGVSKEHEKFLPLLQLKAPIRPAELFNDAGIVGAAYVGANQGKLRLKKKPF</sequence>
<accession>A0A8J2U0B2</accession>
<dbReference type="NCBIfam" id="NF045942">
    <property type="entry name" value="PolPhglucPhase"/>
    <property type="match status" value="1"/>
</dbReference>
<dbReference type="InterPro" id="IPR043129">
    <property type="entry name" value="ATPase_NBD"/>
</dbReference>
<dbReference type="Pfam" id="PF00480">
    <property type="entry name" value="ROK"/>
    <property type="match status" value="1"/>
</dbReference>
<keyword evidence="3" id="KW-1185">Reference proteome</keyword>
<comment type="similarity">
    <text evidence="1">Belongs to the ROK (NagC/XylR) family.</text>
</comment>
<dbReference type="CDD" id="cd24058">
    <property type="entry name" value="ASKHA_NBD_ROK_PPGK"/>
    <property type="match status" value="1"/>
</dbReference>
<dbReference type="RefSeq" id="WP_188551502.1">
    <property type="nucleotide sequence ID" value="NZ_BMFY01000013.1"/>
</dbReference>